<dbReference type="SMART" id="SM00209">
    <property type="entry name" value="TSP1"/>
    <property type="match status" value="3"/>
</dbReference>
<protein>
    <recommendedName>
        <fullName evidence="5">BPTI/Kunitz inhibitor domain-containing protein</fullName>
    </recommendedName>
</protein>
<dbReference type="EMBL" id="JBJKFK010001997">
    <property type="protein sequence ID" value="KAL3311826.1"/>
    <property type="molecule type" value="Genomic_DNA"/>
</dbReference>
<organism evidence="6 7">
    <name type="scientific">Cichlidogyrus casuarinus</name>
    <dbReference type="NCBI Taxonomy" id="1844966"/>
    <lineage>
        <taxon>Eukaryota</taxon>
        <taxon>Metazoa</taxon>
        <taxon>Spiralia</taxon>
        <taxon>Lophotrochozoa</taxon>
        <taxon>Platyhelminthes</taxon>
        <taxon>Monogenea</taxon>
        <taxon>Monopisthocotylea</taxon>
        <taxon>Dactylogyridea</taxon>
        <taxon>Ancyrocephalidae</taxon>
        <taxon>Cichlidogyrus</taxon>
    </lineage>
</organism>
<keyword evidence="2" id="KW-1015">Disulfide bond</keyword>
<dbReference type="SMART" id="SM00131">
    <property type="entry name" value="KU"/>
    <property type="match status" value="2"/>
</dbReference>
<dbReference type="PROSITE" id="PS00280">
    <property type="entry name" value="BPTI_KUNITZ_1"/>
    <property type="match status" value="2"/>
</dbReference>
<dbReference type="PROSITE" id="PS50279">
    <property type="entry name" value="BPTI_KUNITZ_2"/>
    <property type="match status" value="2"/>
</dbReference>
<feature type="domain" description="BPTI/Kunitz inhibitor" evidence="5">
    <location>
        <begin position="365"/>
        <end position="421"/>
    </location>
</feature>
<evidence type="ECO:0000256" key="4">
    <source>
        <dbReference type="SAM" id="MobiDB-lite"/>
    </source>
</evidence>
<dbReference type="InterPro" id="IPR002223">
    <property type="entry name" value="Kunitz_BPTI"/>
</dbReference>
<dbReference type="InterPro" id="IPR036383">
    <property type="entry name" value="TSP1_rpt_sf"/>
</dbReference>
<dbReference type="SUPFAM" id="SSF57362">
    <property type="entry name" value="BPTI-like"/>
    <property type="match status" value="2"/>
</dbReference>
<accession>A0ABD2Q140</accession>
<dbReference type="Pfam" id="PF00014">
    <property type="entry name" value="Kunitz_BPTI"/>
    <property type="match status" value="2"/>
</dbReference>
<evidence type="ECO:0000313" key="6">
    <source>
        <dbReference type="EMBL" id="KAL3311826.1"/>
    </source>
</evidence>
<dbReference type="InterPro" id="IPR000884">
    <property type="entry name" value="TSP1_rpt"/>
</dbReference>
<dbReference type="CDD" id="cd00109">
    <property type="entry name" value="Kunitz-type"/>
    <property type="match status" value="2"/>
</dbReference>
<dbReference type="InterPro" id="IPR036880">
    <property type="entry name" value="Kunitz_BPTI_sf"/>
</dbReference>
<dbReference type="Gene3D" id="2.20.100.10">
    <property type="entry name" value="Thrombospondin type-1 (TSP1) repeat"/>
    <property type="match status" value="3"/>
</dbReference>
<evidence type="ECO:0000256" key="2">
    <source>
        <dbReference type="ARBA" id="ARBA00023157"/>
    </source>
</evidence>
<evidence type="ECO:0000313" key="7">
    <source>
        <dbReference type="Proteomes" id="UP001626550"/>
    </source>
</evidence>
<dbReference type="Gene3D" id="4.10.410.10">
    <property type="entry name" value="Pancreatic trypsin inhibitor Kunitz domain"/>
    <property type="match status" value="2"/>
</dbReference>
<dbReference type="InterPro" id="IPR051418">
    <property type="entry name" value="Spondin/Thrombospondin_T1"/>
</dbReference>
<evidence type="ECO:0000256" key="3">
    <source>
        <dbReference type="ARBA" id="ARBA00023180"/>
    </source>
</evidence>
<dbReference type="PROSITE" id="PS50092">
    <property type="entry name" value="TSP1"/>
    <property type="match status" value="3"/>
</dbReference>
<name>A0ABD2Q140_9PLAT</name>
<dbReference type="SUPFAM" id="SSF82895">
    <property type="entry name" value="TSP-1 type 1 repeat"/>
    <property type="match status" value="3"/>
</dbReference>
<dbReference type="FunFam" id="2.20.100.10:FF:000019">
    <property type="entry name" value="Thrombospondin type 1 domain containing 7A"/>
    <property type="match status" value="1"/>
</dbReference>
<proteinExistence type="predicted"/>
<sequence length="531" mass="59719">ENPDPITYITEESNPGNPFTPDVPVAKVMLKRIMPERDWECTNEVAPGVKIFMGNGETMMVKSAQQMEEEEKQRMKEETMNKNKKEPVKVVNSFDTLPTLARKSRRGSSELVQSAGTAGSGGLGMDSPLDDPALANMATFLCKTDDWSAWGPCSVSCGVGVMTRSRNLIVNKKNELCQHLPLRESKNCEGRKRTCDFSAPCSLLPWTDWSPCNATCEEPNNGLQTRNRYLARESEFSFCTHLFETGIEKRMHQVIETRSCSPSEMDCDPVTKCGEGRKDGRACGKEMTKYHYSAADHACLPFPYLGCKGGKNRFDTKDACEKICFPAVEALPGWRRERMILLQYHTSQISTGNVTQKVAEMAPQCKERMNGGHLCQEGAYWTERVNWYYCPRTRRCREFVYKGCGGTRNRFEAYDTCLNSCMPDQMDKAKRMALAKTASAKRKTNTTVVKDDEFDRQISEALNNDLLGLVGQKQDCALSKWSAWGPCSSRCASDTHGKRWRNRFILKPARFGGKPCDLLYQDGQCAGTDNC</sequence>
<keyword evidence="3" id="KW-0325">Glycoprotein</keyword>
<evidence type="ECO:0000256" key="1">
    <source>
        <dbReference type="ARBA" id="ARBA00022729"/>
    </source>
</evidence>
<dbReference type="AlphaFoldDB" id="A0ABD2Q140"/>
<keyword evidence="1" id="KW-0732">Signal</keyword>
<dbReference type="InterPro" id="IPR020901">
    <property type="entry name" value="Prtase_inh_Kunz-CS"/>
</dbReference>
<feature type="domain" description="BPTI/Kunitz inhibitor" evidence="5">
    <location>
        <begin position="273"/>
        <end position="324"/>
    </location>
</feature>
<feature type="non-terminal residue" evidence="6">
    <location>
        <position position="1"/>
    </location>
</feature>
<keyword evidence="7" id="KW-1185">Reference proteome</keyword>
<gene>
    <name evidence="6" type="ORF">Ciccas_009588</name>
</gene>
<dbReference type="PANTHER" id="PTHR11311">
    <property type="entry name" value="SPONDIN"/>
    <property type="match status" value="1"/>
</dbReference>
<evidence type="ECO:0000259" key="5">
    <source>
        <dbReference type="PROSITE" id="PS50279"/>
    </source>
</evidence>
<comment type="caution">
    <text evidence="6">The sequence shown here is derived from an EMBL/GenBank/DDBJ whole genome shotgun (WGS) entry which is preliminary data.</text>
</comment>
<dbReference type="Proteomes" id="UP001626550">
    <property type="component" value="Unassembled WGS sequence"/>
</dbReference>
<dbReference type="Pfam" id="PF00090">
    <property type="entry name" value="TSP_1"/>
    <property type="match status" value="3"/>
</dbReference>
<dbReference type="PANTHER" id="PTHR11311:SF15">
    <property type="entry name" value="SPONDIN-2"/>
    <property type="match status" value="1"/>
</dbReference>
<reference evidence="6 7" key="1">
    <citation type="submission" date="2024-11" db="EMBL/GenBank/DDBJ databases">
        <title>Adaptive evolution of stress response genes in parasites aligns with host niche diversity.</title>
        <authorList>
            <person name="Hahn C."/>
            <person name="Resl P."/>
        </authorList>
    </citation>
    <scope>NUCLEOTIDE SEQUENCE [LARGE SCALE GENOMIC DNA]</scope>
    <source>
        <strain evidence="6">EGGRZ-B1_66</strain>
        <tissue evidence="6">Body</tissue>
    </source>
</reference>
<feature type="region of interest" description="Disordered" evidence="4">
    <location>
        <begin position="102"/>
        <end position="124"/>
    </location>
</feature>